<evidence type="ECO:0000259" key="1">
    <source>
        <dbReference type="Pfam" id="PF24722"/>
    </source>
</evidence>
<dbReference type="Pfam" id="PF24722">
    <property type="entry name" value="DUF7674"/>
    <property type="match status" value="1"/>
</dbReference>
<reference evidence="2 3" key="1">
    <citation type="journal article" date="2001" name="Int. J. Syst. Evol. Microbiol.">
        <title>Agreia bicolorata gen. nov., sp. nov., to accommodate actinobacteria isolated from narrow reed grass infected by the nematode Heteroanguina graminophila.</title>
        <authorList>
            <person name="Evtushenko L.I."/>
            <person name="Dorofeeva L.V."/>
            <person name="Dobrovolskaya T.G."/>
            <person name="Streshinskaya G.M."/>
            <person name="Subbotin S.A."/>
            <person name="Tiedje J.M."/>
        </authorList>
    </citation>
    <scope>NUCLEOTIDE SEQUENCE [LARGE SCALE GENOMIC DNA]</scope>
    <source>
        <strain evidence="2 3">VKM Ac-1804</strain>
    </source>
</reference>
<dbReference type="EMBL" id="JYFC01000005">
    <property type="protein sequence ID" value="KJC63805.1"/>
    <property type="molecule type" value="Genomic_DNA"/>
</dbReference>
<gene>
    <name evidence="2" type="ORF">TZ00_12235</name>
</gene>
<name>A0ABR5CDW5_9MICO</name>
<proteinExistence type="predicted"/>
<feature type="domain" description="DUF7674" evidence="1">
    <location>
        <begin position="24"/>
        <end position="117"/>
    </location>
</feature>
<sequence>MGRWVGPIYSEADFEKVRVLDEQVAELHPDLKAIYDDNVNAEEGYGLVYIAMSEYTFWATAHADSHFPVVQRMFQMLESAYRTGEEIIEECISVMFLENLIGEPQMIALLPPSLRRQMGRILGETR</sequence>
<organism evidence="2 3">
    <name type="scientific">Agreia bicolorata</name>
    <dbReference type="NCBI Taxonomy" id="110935"/>
    <lineage>
        <taxon>Bacteria</taxon>
        <taxon>Bacillati</taxon>
        <taxon>Actinomycetota</taxon>
        <taxon>Actinomycetes</taxon>
        <taxon>Micrococcales</taxon>
        <taxon>Microbacteriaceae</taxon>
        <taxon>Agreia</taxon>
    </lineage>
</organism>
<dbReference type="InterPro" id="IPR056091">
    <property type="entry name" value="DUF7674"/>
</dbReference>
<dbReference type="RefSeq" id="WP_044442117.1">
    <property type="nucleotide sequence ID" value="NZ_JYFC01000005.1"/>
</dbReference>
<keyword evidence="3" id="KW-1185">Reference proteome</keyword>
<accession>A0ABR5CDW5</accession>
<dbReference type="Proteomes" id="UP000032503">
    <property type="component" value="Unassembled WGS sequence"/>
</dbReference>
<comment type="caution">
    <text evidence="2">The sequence shown here is derived from an EMBL/GenBank/DDBJ whole genome shotgun (WGS) entry which is preliminary data.</text>
</comment>
<evidence type="ECO:0000313" key="3">
    <source>
        <dbReference type="Proteomes" id="UP000032503"/>
    </source>
</evidence>
<evidence type="ECO:0000313" key="2">
    <source>
        <dbReference type="EMBL" id="KJC63805.1"/>
    </source>
</evidence>
<protein>
    <recommendedName>
        <fullName evidence="1">DUF7674 domain-containing protein</fullName>
    </recommendedName>
</protein>